<keyword evidence="9" id="KW-0238">DNA-binding</keyword>
<dbReference type="PROSITE" id="PS00211">
    <property type="entry name" value="ABC_TRANSPORTER_1"/>
    <property type="match status" value="1"/>
</dbReference>
<evidence type="ECO:0000313" key="15">
    <source>
        <dbReference type="EMBL" id="OUK04880.1"/>
    </source>
</evidence>
<sequence>MPDTIRVIADKVNNLKNVSLEIPKKKITVFTGVSGSGKSSLVFDTLADESQRLLNETLPAFVRQFLPKYERPDVERIENLPASIVIDQKTLGGNARSTLATITDIAPVIRQLFAGGGSPQLGADHFSFNLPAGMCPECQGIGKKLELKMELFIDKERSLNNGAVLFKPYQKITKMYVENGLFDGEKLLKDYTEEELDRLYHGKEVGKIKMGEYNLTYEGIVDKFNRGFLQKEGDLSAGAQKTLATYTHEAVCPVCQGKRLNQEALAVRWSGYSFADLMSMELTDLSDALAPHEGTEHLKQQIDHLIDLGLGYLSLDRETTTLSGGESQRVKLVKHLNNALSDMLYIFDEPSVGLHPRDVARINSIFTKLRDKGNTVLIIEHDPDVIKIADWVIEVGPGAGVHGGEIMFEGSYEQLLQSDCLTGKYLSKMTTINEKPRHPVHFYQGEISNANNLKNEHLDIPQGILTVLTGVAGSGKSTLVEHSLRATYPEAIMVTQASLAANSRSNPATFIGIMDNIRKAFAKVNEVKPSLFSYNSEGACPACEGRGYIESNLAFMETVKQTCEVCQGKRYKMEALAFKYQGKDITEVLDLTIEEALDFFKSAPAIKKKIKAMNEVGLGYLTLGQPTSTLSGGERQRLKLANEFYQKGNLFILDEPSTGLHLSDISRLMKIMKHFVDQGNTLVVIEHQLDIIRQADWIIDIGPEGGSAGGQVIYAGPPAGLRNCSASLTAQYI</sequence>
<evidence type="ECO:0000256" key="12">
    <source>
        <dbReference type="ARBA" id="ARBA00039316"/>
    </source>
</evidence>
<dbReference type="SUPFAM" id="SSF52540">
    <property type="entry name" value="P-loop containing nucleoside triphosphate hydrolases"/>
    <property type="match status" value="2"/>
</dbReference>
<evidence type="ECO:0000256" key="3">
    <source>
        <dbReference type="ARBA" id="ARBA00022737"/>
    </source>
</evidence>
<dbReference type="GO" id="GO:0005737">
    <property type="term" value="C:cytoplasm"/>
    <property type="evidence" value="ECO:0007669"/>
    <property type="project" value="UniProtKB-SubCell"/>
</dbReference>
<evidence type="ECO:0000256" key="8">
    <source>
        <dbReference type="ARBA" id="ARBA00022881"/>
    </source>
</evidence>
<dbReference type="Gene3D" id="1.20.1580.10">
    <property type="entry name" value="ABC transporter ATPase like domain"/>
    <property type="match status" value="2"/>
</dbReference>
<evidence type="ECO:0000256" key="1">
    <source>
        <dbReference type="ARBA" id="ARBA00004496"/>
    </source>
</evidence>
<dbReference type="GO" id="GO:0003677">
    <property type="term" value="F:DNA binding"/>
    <property type="evidence" value="ECO:0007669"/>
    <property type="project" value="UniProtKB-KW"/>
</dbReference>
<proteinExistence type="inferred from homology"/>
<keyword evidence="4" id="KW-0547">Nucleotide-binding</keyword>
<comment type="subcellular location">
    <subcellularLocation>
        <location evidence="1">Cytoplasm</location>
    </subcellularLocation>
</comment>
<dbReference type="InterPro" id="IPR003439">
    <property type="entry name" value="ABC_transporter-like_ATP-bd"/>
</dbReference>
<feature type="domain" description="ABC transporter" evidence="14">
    <location>
        <begin position="437"/>
        <end position="728"/>
    </location>
</feature>
<evidence type="ECO:0000256" key="2">
    <source>
        <dbReference type="ARBA" id="ARBA00022490"/>
    </source>
</evidence>
<dbReference type="Pfam" id="PF00005">
    <property type="entry name" value="ABC_tran"/>
    <property type="match status" value="1"/>
</dbReference>
<dbReference type="AlphaFoldDB" id="A0A252CEV5"/>
<dbReference type="InterPro" id="IPR017871">
    <property type="entry name" value="ABC_transporter-like_CS"/>
</dbReference>
<dbReference type="GO" id="GO:0016887">
    <property type="term" value="F:ATP hydrolysis activity"/>
    <property type="evidence" value="ECO:0007669"/>
    <property type="project" value="InterPro"/>
</dbReference>
<evidence type="ECO:0000256" key="5">
    <source>
        <dbReference type="ARBA" id="ARBA00022763"/>
    </source>
</evidence>
<dbReference type="PANTHER" id="PTHR43152:SF1">
    <property type="entry name" value="UVRA PROTEIN"/>
    <property type="match status" value="1"/>
</dbReference>
<dbReference type="GO" id="GO:0004518">
    <property type="term" value="F:nuclease activity"/>
    <property type="evidence" value="ECO:0007669"/>
    <property type="project" value="UniProtKB-KW"/>
</dbReference>
<dbReference type="PROSITE" id="PS50893">
    <property type="entry name" value="ABC_TRANSPORTER_2"/>
    <property type="match status" value="1"/>
</dbReference>
<keyword evidence="2" id="KW-0963">Cytoplasm</keyword>
<dbReference type="Gene3D" id="3.40.50.300">
    <property type="entry name" value="P-loop containing nucleotide triphosphate hydrolases"/>
    <property type="match status" value="2"/>
</dbReference>
<dbReference type="CDD" id="cd03270">
    <property type="entry name" value="ABC_UvrA_I"/>
    <property type="match status" value="1"/>
</dbReference>
<accession>A0A252CEV5</accession>
<dbReference type="RefSeq" id="WP_086582549.1">
    <property type="nucleotide sequence ID" value="NZ_MUIZ01000002.1"/>
</dbReference>
<gene>
    <name evidence="15" type="ORF">BZZ03_03690</name>
</gene>
<evidence type="ECO:0000256" key="6">
    <source>
        <dbReference type="ARBA" id="ARBA00022769"/>
    </source>
</evidence>
<keyword evidence="6" id="KW-0228">DNA excision</keyword>
<protein>
    <recommendedName>
        <fullName evidence="12">UvrABC system protein A</fullName>
    </recommendedName>
    <alternativeName>
        <fullName evidence="13">Excinuclease ABC subunit A</fullName>
    </alternativeName>
</protein>
<evidence type="ECO:0000259" key="14">
    <source>
        <dbReference type="PROSITE" id="PS50893"/>
    </source>
</evidence>
<dbReference type="GO" id="GO:0006281">
    <property type="term" value="P:DNA repair"/>
    <property type="evidence" value="ECO:0007669"/>
    <property type="project" value="UniProtKB-KW"/>
</dbReference>
<dbReference type="GO" id="GO:0005524">
    <property type="term" value="F:ATP binding"/>
    <property type="evidence" value="ECO:0007669"/>
    <property type="project" value="UniProtKB-KW"/>
</dbReference>
<dbReference type="InterPro" id="IPR027417">
    <property type="entry name" value="P-loop_NTPase"/>
</dbReference>
<evidence type="ECO:0000313" key="16">
    <source>
        <dbReference type="Proteomes" id="UP000194606"/>
    </source>
</evidence>
<keyword evidence="5" id="KW-0227">DNA damage</keyword>
<organism evidence="15 16">
    <name type="scientific">Lactococcus petauri</name>
    <dbReference type="NCBI Taxonomy" id="1940789"/>
    <lineage>
        <taxon>Bacteria</taxon>
        <taxon>Bacillati</taxon>
        <taxon>Bacillota</taxon>
        <taxon>Bacilli</taxon>
        <taxon>Lactobacillales</taxon>
        <taxon>Streptococcaceae</taxon>
        <taxon>Lactococcus</taxon>
    </lineage>
</organism>
<evidence type="ECO:0000256" key="11">
    <source>
        <dbReference type="ARBA" id="ARBA00038000"/>
    </source>
</evidence>
<evidence type="ECO:0000256" key="13">
    <source>
        <dbReference type="ARBA" id="ARBA00042156"/>
    </source>
</evidence>
<evidence type="ECO:0000256" key="9">
    <source>
        <dbReference type="ARBA" id="ARBA00023125"/>
    </source>
</evidence>
<name>A0A252CEV5_9LACT</name>
<evidence type="ECO:0000256" key="10">
    <source>
        <dbReference type="ARBA" id="ARBA00023204"/>
    </source>
</evidence>
<keyword evidence="3" id="KW-0677">Repeat</keyword>
<evidence type="ECO:0000256" key="7">
    <source>
        <dbReference type="ARBA" id="ARBA00022840"/>
    </source>
</evidence>
<keyword evidence="7" id="KW-0067">ATP-binding</keyword>
<dbReference type="Gene3D" id="1.10.8.280">
    <property type="entry name" value="ABC transporter ATPase domain-like"/>
    <property type="match status" value="1"/>
</dbReference>
<keyword evidence="10" id="KW-0234">DNA repair</keyword>
<reference evidence="15 16" key="1">
    <citation type="submission" date="2017-02" db="EMBL/GenBank/DDBJ databases">
        <authorList>
            <person name="Peterson S.W."/>
        </authorList>
    </citation>
    <scope>NUCLEOTIDE SEQUENCE [LARGE SCALE GENOMIC DNA]</scope>
    <source>
        <strain evidence="15">159469</strain>
    </source>
</reference>
<comment type="caution">
    <text evidence="15">The sequence shown here is derived from an EMBL/GenBank/DDBJ whole genome shotgun (WGS) entry which is preliminary data.</text>
</comment>
<keyword evidence="8" id="KW-0267">Excision nuclease</keyword>
<comment type="similarity">
    <text evidence="11">Belongs to the ABC transporter superfamily. UvrA family.</text>
</comment>
<evidence type="ECO:0000256" key="4">
    <source>
        <dbReference type="ARBA" id="ARBA00022741"/>
    </source>
</evidence>
<dbReference type="PANTHER" id="PTHR43152">
    <property type="entry name" value="UVRABC SYSTEM PROTEIN A"/>
    <property type="match status" value="1"/>
</dbReference>
<dbReference type="EMBL" id="MUIZ01000002">
    <property type="protein sequence ID" value="OUK04880.1"/>
    <property type="molecule type" value="Genomic_DNA"/>
</dbReference>
<dbReference type="Proteomes" id="UP000194606">
    <property type="component" value="Unassembled WGS sequence"/>
</dbReference>